<reference evidence="3" key="1">
    <citation type="submission" date="2020-06" db="EMBL/GenBank/DDBJ databases">
        <authorList>
            <person name="Li T."/>
            <person name="Hu X."/>
            <person name="Zhang T."/>
            <person name="Song X."/>
            <person name="Zhang H."/>
            <person name="Dai N."/>
            <person name="Sheng W."/>
            <person name="Hou X."/>
            <person name="Wei L."/>
        </authorList>
    </citation>
    <scope>NUCLEOTIDE SEQUENCE</scope>
    <source>
        <strain evidence="3">G02</strain>
        <tissue evidence="3">Leaf</tissue>
    </source>
</reference>
<feature type="domain" description="Reverse transcriptase Ty1/copia-type" evidence="1">
    <location>
        <begin position="319"/>
        <end position="425"/>
    </location>
</feature>
<dbReference type="Pfam" id="PF07727">
    <property type="entry name" value="RVT_2"/>
    <property type="match status" value="1"/>
</dbReference>
<name>A0AAW2PJM8_SESRA</name>
<evidence type="ECO:0000259" key="1">
    <source>
        <dbReference type="Pfam" id="PF07727"/>
    </source>
</evidence>
<gene>
    <name evidence="3" type="ORF">Sradi_4024000</name>
</gene>
<reference evidence="3" key="2">
    <citation type="journal article" date="2024" name="Plant">
        <title>Genomic evolution and insights into agronomic trait innovations of Sesamum species.</title>
        <authorList>
            <person name="Miao H."/>
            <person name="Wang L."/>
            <person name="Qu L."/>
            <person name="Liu H."/>
            <person name="Sun Y."/>
            <person name="Le M."/>
            <person name="Wang Q."/>
            <person name="Wei S."/>
            <person name="Zheng Y."/>
            <person name="Lin W."/>
            <person name="Duan Y."/>
            <person name="Cao H."/>
            <person name="Xiong S."/>
            <person name="Wang X."/>
            <person name="Wei L."/>
            <person name="Li C."/>
            <person name="Ma Q."/>
            <person name="Ju M."/>
            <person name="Zhao R."/>
            <person name="Li G."/>
            <person name="Mu C."/>
            <person name="Tian Q."/>
            <person name="Mei H."/>
            <person name="Zhang T."/>
            <person name="Gao T."/>
            <person name="Zhang H."/>
        </authorList>
    </citation>
    <scope>NUCLEOTIDE SEQUENCE</scope>
    <source>
        <strain evidence="3">G02</strain>
    </source>
</reference>
<dbReference type="InterPro" id="IPR013103">
    <property type="entry name" value="RVT_2"/>
</dbReference>
<sequence length="427" mass="49018">MDAWVHGDFLCRNYILNGLSDMLYNVYSSAKTARALWESLEKKYKTEDAGLKKFIVEKFLEFKMVDSKTVMNQIQEFQMILHDLHAEGMTLSESFQVVAMIEKLPLLWKDFKNYLKHKRKEMGLEDLIVRLRIEEDNRLFEMKSGRLQIEAKANLMEQNRTTSHKRKRVDYKPKKERLKRSKEIATIVVRSVPIDLGELNLSAVVFEANLVDNPREWWIDTGATRHICSDKEMFSTYTPINGRKLFMGNSATSNIVGLGKVVLKMTSGKELTLINVLHVPDIRKNLVSGSLTINEALSSPEAPFWKEAINSEIESIMQNHTWELVDLPPGSTPLGCKWILKTKYKADGSIDKYKARLVAKGFKQKEGIDFFDTYSPVTRIMSIRVLIAIAALYDLEIHQMNVKTAFLNGELDEEIYIEQPEGFVVPG</sequence>
<dbReference type="PANTHER" id="PTHR47592:SF27">
    <property type="entry name" value="OS08G0421700 PROTEIN"/>
    <property type="match status" value="1"/>
</dbReference>
<protein>
    <submittedName>
        <fullName evidence="3">Retrovirus-related Pol polyprotein from transposon TNT 1-94</fullName>
    </submittedName>
</protein>
<dbReference type="PANTHER" id="PTHR47592">
    <property type="entry name" value="PBF68 PROTEIN"/>
    <property type="match status" value="1"/>
</dbReference>
<dbReference type="AlphaFoldDB" id="A0AAW2PJM8"/>
<accession>A0AAW2PJM8</accession>
<dbReference type="EMBL" id="JACGWJ010000017">
    <property type="protein sequence ID" value="KAL0355771.1"/>
    <property type="molecule type" value="Genomic_DNA"/>
</dbReference>
<dbReference type="InterPro" id="IPR054722">
    <property type="entry name" value="PolX-like_BBD"/>
</dbReference>
<organism evidence="3">
    <name type="scientific">Sesamum radiatum</name>
    <name type="common">Black benniseed</name>
    <dbReference type="NCBI Taxonomy" id="300843"/>
    <lineage>
        <taxon>Eukaryota</taxon>
        <taxon>Viridiplantae</taxon>
        <taxon>Streptophyta</taxon>
        <taxon>Embryophyta</taxon>
        <taxon>Tracheophyta</taxon>
        <taxon>Spermatophyta</taxon>
        <taxon>Magnoliopsida</taxon>
        <taxon>eudicotyledons</taxon>
        <taxon>Gunneridae</taxon>
        <taxon>Pentapetalae</taxon>
        <taxon>asterids</taxon>
        <taxon>lamiids</taxon>
        <taxon>Lamiales</taxon>
        <taxon>Pedaliaceae</taxon>
        <taxon>Sesamum</taxon>
    </lineage>
</organism>
<evidence type="ECO:0000313" key="3">
    <source>
        <dbReference type="EMBL" id="KAL0355771.1"/>
    </source>
</evidence>
<proteinExistence type="predicted"/>
<feature type="domain" description="Retrovirus-related Pol polyprotein from transposon TNT 1-94-like beta-barrel" evidence="2">
    <location>
        <begin position="217"/>
        <end position="291"/>
    </location>
</feature>
<evidence type="ECO:0000259" key="2">
    <source>
        <dbReference type="Pfam" id="PF22936"/>
    </source>
</evidence>
<comment type="caution">
    <text evidence="3">The sequence shown here is derived from an EMBL/GenBank/DDBJ whole genome shotgun (WGS) entry which is preliminary data.</text>
</comment>
<dbReference type="Pfam" id="PF14223">
    <property type="entry name" value="Retrotran_gag_2"/>
    <property type="match status" value="1"/>
</dbReference>
<dbReference type="Pfam" id="PF22936">
    <property type="entry name" value="Pol_BBD"/>
    <property type="match status" value="1"/>
</dbReference>